<evidence type="ECO:0000313" key="2">
    <source>
        <dbReference type="EMBL" id="RYR63032.1"/>
    </source>
</evidence>
<dbReference type="GO" id="GO:0009734">
    <property type="term" value="P:auxin-activated signaling pathway"/>
    <property type="evidence" value="ECO:0007669"/>
    <property type="project" value="TreeGrafter"/>
</dbReference>
<evidence type="ECO:0000259" key="1">
    <source>
        <dbReference type="Pfam" id="PF05703"/>
    </source>
</evidence>
<dbReference type="EMBL" id="SDMP01000004">
    <property type="protein sequence ID" value="RYR63032.1"/>
    <property type="molecule type" value="Genomic_DNA"/>
</dbReference>
<dbReference type="AlphaFoldDB" id="A0A445DIW8"/>
<accession>A0A445DIW8</accession>
<reference evidence="2 3" key="1">
    <citation type="submission" date="2019-01" db="EMBL/GenBank/DDBJ databases">
        <title>Sequencing of cultivated peanut Arachis hypogaea provides insights into genome evolution and oil improvement.</title>
        <authorList>
            <person name="Chen X."/>
        </authorList>
    </citation>
    <scope>NUCLEOTIDE SEQUENCE [LARGE SCALE GENOMIC DNA]</scope>
    <source>
        <strain evidence="3">cv. Fuhuasheng</strain>
        <tissue evidence="2">Leaves</tissue>
    </source>
</reference>
<dbReference type="Proteomes" id="UP000289738">
    <property type="component" value="Chromosome A04"/>
</dbReference>
<protein>
    <recommendedName>
        <fullName evidence="1">VAN3-binding protein-like auxin canalisation domain-containing protein</fullName>
    </recommendedName>
</protein>
<gene>
    <name evidence="2" type="ORF">Ahy_A04g020810</name>
</gene>
<dbReference type="STRING" id="3818.A0A445DIW8"/>
<evidence type="ECO:0000313" key="3">
    <source>
        <dbReference type="Proteomes" id="UP000289738"/>
    </source>
</evidence>
<dbReference type="InterPro" id="IPR040269">
    <property type="entry name" value="VAB"/>
</dbReference>
<comment type="caution">
    <text evidence="2">The sequence shown here is derived from an EMBL/GenBank/DDBJ whole genome shotgun (WGS) entry which is preliminary data.</text>
</comment>
<name>A0A445DIW8_ARAHY</name>
<feature type="domain" description="VAN3-binding protein-like auxin canalisation" evidence="1">
    <location>
        <begin position="61"/>
        <end position="185"/>
    </location>
</feature>
<dbReference type="Pfam" id="PF05703">
    <property type="entry name" value="Auxin_canalis"/>
    <property type="match status" value="1"/>
</dbReference>
<dbReference type="PANTHER" id="PTHR31351">
    <property type="entry name" value="EXPRESSED PROTEIN"/>
    <property type="match status" value="1"/>
</dbReference>
<dbReference type="GO" id="GO:0010087">
    <property type="term" value="P:phloem or xylem histogenesis"/>
    <property type="evidence" value="ECO:0007669"/>
    <property type="project" value="TreeGrafter"/>
</dbReference>
<proteinExistence type="predicted"/>
<sequence length="188" mass="19964">MCFYSHRALLRHVRSSARAILKHSLCSAVVSFTSSQVSQHRLCNSLAVSFKLYDLDSTGFMNAKRCCARYLQSYQHGQGDRREKKEETRTHNAQLHATISGAAVASAVAAIAASMAASSVPSKDERMAKTDMAMASAATLVAAQCVEAAEAMGAGKDHLPSVVSSAVNIRSHDDITTLTTATATSSTP</sequence>
<dbReference type="GO" id="GO:0010305">
    <property type="term" value="P:leaf vascular tissue pattern formation"/>
    <property type="evidence" value="ECO:0007669"/>
    <property type="project" value="TreeGrafter"/>
</dbReference>
<dbReference type="InterPro" id="IPR008546">
    <property type="entry name" value="VAN3-bd-like_auxin_canal"/>
</dbReference>
<keyword evidence="3" id="KW-1185">Reference proteome</keyword>
<dbReference type="PANTHER" id="PTHR31351:SF45">
    <property type="entry name" value="AUXIN CANALIZATION PROTEIN"/>
    <property type="match status" value="1"/>
</dbReference>
<organism evidence="2 3">
    <name type="scientific">Arachis hypogaea</name>
    <name type="common">Peanut</name>
    <dbReference type="NCBI Taxonomy" id="3818"/>
    <lineage>
        <taxon>Eukaryota</taxon>
        <taxon>Viridiplantae</taxon>
        <taxon>Streptophyta</taxon>
        <taxon>Embryophyta</taxon>
        <taxon>Tracheophyta</taxon>
        <taxon>Spermatophyta</taxon>
        <taxon>Magnoliopsida</taxon>
        <taxon>eudicotyledons</taxon>
        <taxon>Gunneridae</taxon>
        <taxon>Pentapetalae</taxon>
        <taxon>rosids</taxon>
        <taxon>fabids</taxon>
        <taxon>Fabales</taxon>
        <taxon>Fabaceae</taxon>
        <taxon>Papilionoideae</taxon>
        <taxon>50 kb inversion clade</taxon>
        <taxon>dalbergioids sensu lato</taxon>
        <taxon>Dalbergieae</taxon>
        <taxon>Pterocarpus clade</taxon>
        <taxon>Arachis</taxon>
    </lineage>
</organism>